<keyword evidence="6" id="KW-0547">Nucleotide-binding</keyword>
<gene>
    <name evidence="12" type="ORF">HMPREF0762_00328</name>
</gene>
<dbReference type="EMBL" id="ACUX02000004">
    <property type="protein sequence ID" value="EEZ62234.1"/>
    <property type="molecule type" value="Genomic_DNA"/>
</dbReference>
<protein>
    <submittedName>
        <fullName evidence="12">ABC transporter, ATP-binding protein</fullName>
    </submittedName>
</protein>
<reference evidence="12" key="1">
    <citation type="submission" date="2009-10" db="EMBL/GenBank/DDBJ databases">
        <authorList>
            <person name="Weinstock G."/>
            <person name="Sodergren E."/>
            <person name="Clifton S."/>
            <person name="Fulton L."/>
            <person name="Fulton B."/>
            <person name="Courtney L."/>
            <person name="Fronick C."/>
            <person name="Harrison M."/>
            <person name="Strong C."/>
            <person name="Farmer C."/>
            <person name="Delahaunty K."/>
            <person name="Markovic C."/>
            <person name="Hall O."/>
            <person name="Minx P."/>
            <person name="Tomlinson C."/>
            <person name="Mitreva M."/>
            <person name="Nelson J."/>
            <person name="Hou S."/>
            <person name="Wollam A."/>
            <person name="Pepin K.H."/>
            <person name="Johnson M."/>
            <person name="Bhonagiri V."/>
            <person name="Nash W.E."/>
            <person name="Warren W."/>
            <person name="Chinwalla A."/>
            <person name="Mardis E.R."/>
            <person name="Wilson R.K."/>
        </authorList>
    </citation>
    <scope>NUCLEOTIDE SEQUENCE [LARGE SCALE GENOMIC DNA]</scope>
    <source>
        <strain evidence="12">ATCC 700122</strain>
    </source>
</reference>
<comment type="function">
    <text evidence="10">Probably part of an ABC transporter complex. Responsible for energy coupling to the transport system.</text>
</comment>
<dbReference type="GO" id="GO:0043190">
    <property type="term" value="C:ATP-binding cassette (ABC) transporter complex"/>
    <property type="evidence" value="ECO:0007669"/>
    <property type="project" value="TreeGrafter"/>
</dbReference>
<comment type="caution">
    <text evidence="12">The sequence shown here is derived from an EMBL/GenBank/DDBJ whole genome shotgun (WGS) entry which is preliminary data.</text>
</comment>
<dbReference type="PROSITE" id="PS00211">
    <property type="entry name" value="ABC_TRANSPORTER_1"/>
    <property type="match status" value="2"/>
</dbReference>
<dbReference type="InterPro" id="IPR027417">
    <property type="entry name" value="P-loop_NTPase"/>
</dbReference>
<accession>D0WEU6</accession>
<evidence type="ECO:0000313" key="13">
    <source>
        <dbReference type="Proteomes" id="UP000006001"/>
    </source>
</evidence>
<evidence type="ECO:0000256" key="10">
    <source>
        <dbReference type="ARBA" id="ARBA00025157"/>
    </source>
</evidence>
<dbReference type="InterPro" id="IPR003439">
    <property type="entry name" value="ABC_transporter-like_ATP-bd"/>
</dbReference>
<evidence type="ECO:0000256" key="6">
    <source>
        <dbReference type="ARBA" id="ARBA00022741"/>
    </source>
</evidence>
<dbReference type="CDD" id="cd03225">
    <property type="entry name" value="ABC_cobalt_CbiO_domain1"/>
    <property type="match status" value="1"/>
</dbReference>
<dbReference type="Gene3D" id="3.40.50.300">
    <property type="entry name" value="P-loop containing nucleotide triphosphate hydrolases"/>
    <property type="match status" value="2"/>
</dbReference>
<proteinExistence type="inferred from homology"/>
<evidence type="ECO:0000256" key="9">
    <source>
        <dbReference type="ARBA" id="ARBA00023136"/>
    </source>
</evidence>
<feature type="domain" description="ABC transporter" evidence="11">
    <location>
        <begin position="12"/>
        <end position="268"/>
    </location>
</feature>
<evidence type="ECO:0000256" key="5">
    <source>
        <dbReference type="ARBA" id="ARBA00022737"/>
    </source>
</evidence>
<dbReference type="GO" id="GO:0042626">
    <property type="term" value="F:ATPase-coupled transmembrane transporter activity"/>
    <property type="evidence" value="ECO:0007669"/>
    <property type="project" value="TreeGrafter"/>
</dbReference>
<sequence>MKQHARDSRPIVRMFDASFAYGSSDENGGPEADGACGSSEDKSIGARGISLCVEAGECLVLCGSSGSGKSTVLRMIDGLAGAFFPGVLAGRIEVCGCDVRDWSARSRAASLGVVMQDPRSQFFMDTVFDEIAFASENLGIAPDETIARVKHAARLTGVTNLLEENLTQLSSGQKQRVALAAAIAGRPNLLLLDEPTSNLDDEGARILVDIIANLKRQGIALVISEHRLHRFAPVADAYLCLSDGRIAKRWSAEEFMGLSADEVAVYGLRHPDAEREGTHPACILAKPKPPILHAAKPSDPLVLHAGDHSAHMRFRPAGAFGRSNTSSPWNATLTKGSDWSVRDLVYEYPSTKRGVRGVSAHFASGAVTVVSGVNGVGKTTLARVLCGVLREQGGRVLRSDEPISRSDRRRSSYFVMQDADYQLYAGSVADEVVLGRGMDEALKNRAWTALDAFGLRDLADRHPLSLSGGQKQRVTLAAAYCSDADLVVLDEPTSGLDGRGAKQISDWCRTLAEFGKTIVIITHDQLLVNLAADAVIELERT</sequence>
<dbReference type="InterPro" id="IPR015856">
    <property type="entry name" value="ABC_transpr_CbiO/EcfA_su"/>
</dbReference>
<evidence type="ECO:0000256" key="7">
    <source>
        <dbReference type="ARBA" id="ARBA00022840"/>
    </source>
</evidence>
<evidence type="ECO:0000256" key="3">
    <source>
        <dbReference type="ARBA" id="ARBA00022448"/>
    </source>
</evidence>
<keyword evidence="3" id="KW-0813">Transport</keyword>
<feature type="domain" description="ABC transporter" evidence="11">
    <location>
        <begin position="339"/>
        <end position="541"/>
    </location>
</feature>
<keyword evidence="13" id="KW-1185">Reference proteome</keyword>
<evidence type="ECO:0000256" key="1">
    <source>
        <dbReference type="ARBA" id="ARBA00004202"/>
    </source>
</evidence>
<comment type="similarity">
    <text evidence="2">Belongs to the ABC transporter superfamily.</text>
</comment>
<dbReference type="OrthoDB" id="9806471at2"/>
<evidence type="ECO:0000256" key="8">
    <source>
        <dbReference type="ARBA" id="ARBA00022967"/>
    </source>
</evidence>
<evidence type="ECO:0000256" key="2">
    <source>
        <dbReference type="ARBA" id="ARBA00005417"/>
    </source>
</evidence>
<keyword evidence="5" id="KW-0677">Repeat</keyword>
<dbReference type="PROSITE" id="PS50893">
    <property type="entry name" value="ABC_TRANSPORTER_2"/>
    <property type="match status" value="2"/>
</dbReference>
<name>D0WEU6_SLAES</name>
<dbReference type="SUPFAM" id="SSF52540">
    <property type="entry name" value="P-loop containing nucleoside triphosphate hydrolases"/>
    <property type="match status" value="2"/>
</dbReference>
<dbReference type="GO" id="GO:0016887">
    <property type="term" value="F:ATP hydrolysis activity"/>
    <property type="evidence" value="ECO:0007669"/>
    <property type="project" value="InterPro"/>
</dbReference>
<dbReference type="InterPro" id="IPR003593">
    <property type="entry name" value="AAA+_ATPase"/>
</dbReference>
<keyword evidence="8" id="KW-1278">Translocase</keyword>
<dbReference type="InterPro" id="IPR017871">
    <property type="entry name" value="ABC_transporter-like_CS"/>
</dbReference>
<dbReference type="AlphaFoldDB" id="D0WEU6"/>
<evidence type="ECO:0000259" key="11">
    <source>
        <dbReference type="PROSITE" id="PS50893"/>
    </source>
</evidence>
<evidence type="ECO:0000256" key="4">
    <source>
        <dbReference type="ARBA" id="ARBA00022475"/>
    </source>
</evidence>
<organism evidence="12 13">
    <name type="scientific">Slackia exigua (strain ATCC 700122 / DSM 15923 / CIP 105133 / JCM 11022 / KCTC 5966 / S-7)</name>
    <dbReference type="NCBI Taxonomy" id="649764"/>
    <lineage>
        <taxon>Bacteria</taxon>
        <taxon>Bacillati</taxon>
        <taxon>Actinomycetota</taxon>
        <taxon>Coriobacteriia</taxon>
        <taxon>Eggerthellales</taxon>
        <taxon>Eggerthellaceae</taxon>
        <taxon>Slackia</taxon>
    </lineage>
</organism>
<dbReference type="RefSeq" id="WP_006361574.1">
    <property type="nucleotide sequence ID" value="NZ_GG700630.1"/>
</dbReference>
<dbReference type="STRING" id="649764.HMPREF0762_00328"/>
<dbReference type="PANTHER" id="PTHR43553:SF23">
    <property type="entry name" value="ABC TRANSPORTER ATP-BINDING COMPONENT"/>
    <property type="match status" value="1"/>
</dbReference>
<dbReference type="eggNOG" id="COG1129">
    <property type="taxonomic scope" value="Bacteria"/>
</dbReference>
<evidence type="ECO:0000313" key="12">
    <source>
        <dbReference type="EMBL" id="EEZ62234.1"/>
    </source>
</evidence>
<dbReference type="SMART" id="SM00382">
    <property type="entry name" value="AAA"/>
    <property type="match status" value="2"/>
</dbReference>
<dbReference type="Proteomes" id="UP000006001">
    <property type="component" value="Unassembled WGS sequence"/>
</dbReference>
<dbReference type="GeneID" id="85006986"/>
<keyword evidence="9" id="KW-0472">Membrane</keyword>
<dbReference type="GO" id="GO:0005524">
    <property type="term" value="F:ATP binding"/>
    <property type="evidence" value="ECO:0007669"/>
    <property type="project" value="UniProtKB-KW"/>
</dbReference>
<keyword evidence="7 12" id="KW-0067">ATP-binding</keyword>
<comment type="subcellular location">
    <subcellularLocation>
        <location evidence="1">Cell membrane</location>
        <topology evidence="1">Peripheral membrane protein</topology>
    </subcellularLocation>
</comment>
<dbReference type="Pfam" id="PF00005">
    <property type="entry name" value="ABC_tran"/>
    <property type="match status" value="2"/>
</dbReference>
<dbReference type="PANTHER" id="PTHR43553">
    <property type="entry name" value="HEAVY METAL TRANSPORTER"/>
    <property type="match status" value="1"/>
</dbReference>
<dbReference type="HOGENOM" id="CLU_000604_86_7_11"/>
<keyword evidence="4" id="KW-1003">Cell membrane</keyword>
<dbReference type="InterPro" id="IPR050095">
    <property type="entry name" value="ECF_ABC_transporter_ATP-bd"/>
</dbReference>